<accession>A0A376B3F5</accession>
<sequence>MDFDVLDYISKDEKPHIPTNQQNEEILFKRSTPIIDHNIDTVSSSTENTYDTRCQVVPLQLLDLPPVKTMPYFVIFTILKLLKPSVQLNFSHTQSSQDTDNTTGLPNLLETYFYDHNEEEKKNITNLIDITMLWFKKNWNFIFNLASINIEYKQKFVNKIRSLLANNSKASLLSYYTNIIAFCENSLDTEMASSMDLQTVTVTKEHILRECSLRIAENCGRTAQPSTSRFFQLDNMCKRIELFEPGLTNDNLGFKTWGASLKLSQIICNYVFPTDYLYSKNNFNCANDANKNYKILELGAGTGLVGISFICKNMLDTETKNTYAANGIDVYLTDLPEITENLWRNVKLNYKMDDQRNSTNNKVIVDVLDWTDPSAFIKANRITQFDVILIADPIYSPQHPYLIVNMMKTFLRKPRSDGDNTGIKGGVVLLEIPVRDKYEKERQLLWDLLDQNGLQIIHQNVETGVDDFGPTKYIFSKIAWKGNM</sequence>
<dbReference type="Proteomes" id="UP000262825">
    <property type="component" value="Unassembled WGS sequence"/>
</dbReference>
<dbReference type="VEuPathDB" id="FungiDB:SCODWIG_00421"/>
<dbReference type="PANTHER" id="PTHR14614">
    <property type="entry name" value="HEPATOCELLULAR CARCINOMA-ASSOCIATED ANTIGEN"/>
    <property type="match status" value="1"/>
</dbReference>
<dbReference type="OrthoDB" id="433955at2759"/>
<dbReference type="EMBL" id="UFAJ01000033">
    <property type="protein sequence ID" value="SSD58660.1"/>
    <property type="molecule type" value="Genomic_DNA"/>
</dbReference>
<name>A0A376B3F5_9ASCO</name>
<dbReference type="AlphaFoldDB" id="A0A376B3F5"/>
<dbReference type="InterPro" id="IPR029063">
    <property type="entry name" value="SAM-dependent_MTases_sf"/>
</dbReference>
<dbReference type="GO" id="GO:0005829">
    <property type="term" value="C:cytosol"/>
    <property type="evidence" value="ECO:0007669"/>
    <property type="project" value="TreeGrafter"/>
</dbReference>
<reference evidence="2" key="1">
    <citation type="submission" date="2018-06" db="EMBL/GenBank/DDBJ databases">
        <authorList>
            <person name="Guldener U."/>
        </authorList>
    </citation>
    <scope>NUCLEOTIDE SEQUENCE [LARGE SCALE GENOMIC DNA]</scope>
    <source>
        <strain evidence="2">UTAD17</strain>
    </source>
</reference>
<dbReference type="InterPro" id="IPR019410">
    <property type="entry name" value="Methyltransf_16"/>
</dbReference>
<proteinExistence type="predicted"/>
<evidence type="ECO:0000313" key="1">
    <source>
        <dbReference type="EMBL" id="SSD58660.1"/>
    </source>
</evidence>
<dbReference type="Pfam" id="PF10294">
    <property type="entry name" value="Methyltransf_16"/>
    <property type="match status" value="1"/>
</dbReference>
<organism evidence="1 2">
    <name type="scientific">Saccharomycodes ludwigii</name>
    <dbReference type="NCBI Taxonomy" id="36035"/>
    <lineage>
        <taxon>Eukaryota</taxon>
        <taxon>Fungi</taxon>
        <taxon>Dikarya</taxon>
        <taxon>Ascomycota</taxon>
        <taxon>Saccharomycotina</taxon>
        <taxon>Saccharomycetes</taxon>
        <taxon>Saccharomycodales</taxon>
        <taxon>Saccharomycodaceae</taxon>
        <taxon>Saccharomycodes</taxon>
    </lineage>
</organism>
<evidence type="ECO:0008006" key="3">
    <source>
        <dbReference type="Google" id="ProtNLM"/>
    </source>
</evidence>
<evidence type="ECO:0000313" key="2">
    <source>
        <dbReference type="Proteomes" id="UP000262825"/>
    </source>
</evidence>
<dbReference type="GO" id="GO:0008757">
    <property type="term" value="F:S-adenosylmethionine-dependent methyltransferase activity"/>
    <property type="evidence" value="ECO:0007669"/>
    <property type="project" value="UniProtKB-ARBA"/>
</dbReference>
<dbReference type="Gene3D" id="3.40.50.150">
    <property type="entry name" value="Vaccinia Virus protein VP39"/>
    <property type="match status" value="1"/>
</dbReference>
<gene>
    <name evidence="1" type="ORF">SCODWIG_00421</name>
</gene>
<keyword evidence="2" id="KW-1185">Reference proteome</keyword>
<dbReference type="CDD" id="cd02440">
    <property type="entry name" value="AdoMet_MTases"/>
    <property type="match status" value="1"/>
</dbReference>
<dbReference type="SUPFAM" id="SSF53335">
    <property type="entry name" value="S-adenosyl-L-methionine-dependent methyltransferases"/>
    <property type="match status" value="1"/>
</dbReference>
<protein>
    <recommendedName>
        <fullName evidence="3">Protein-lysine N-methyltransferase EFM2</fullName>
    </recommendedName>
</protein>
<dbReference type="PANTHER" id="PTHR14614:SF156">
    <property type="entry name" value="PROTEIN-LYSINE N-METHYLTRANSFERASE EFM2"/>
    <property type="match status" value="1"/>
</dbReference>